<dbReference type="AlphaFoldDB" id="A0A540VIJ0"/>
<dbReference type="PANTHER" id="PTHR10900">
    <property type="entry name" value="PERIOSTIN-RELATED"/>
    <property type="match status" value="1"/>
</dbReference>
<evidence type="ECO:0000313" key="4">
    <source>
        <dbReference type="EMBL" id="TQE96588.1"/>
    </source>
</evidence>
<dbReference type="SMART" id="SM00257">
    <property type="entry name" value="LysM"/>
    <property type="match status" value="1"/>
</dbReference>
<reference evidence="4 5" key="1">
    <citation type="submission" date="2019-06" db="EMBL/GenBank/DDBJ databases">
        <title>Genome sequence of Litorilinea aerophila BAA-2444.</title>
        <authorList>
            <person name="Maclea K.S."/>
            <person name="Maurais E.G."/>
            <person name="Iannazzi L.C."/>
        </authorList>
    </citation>
    <scope>NUCLEOTIDE SEQUENCE [LARGE SCALE GENOMIC DNA]</scope>
    <source>
        <strain evidence="4 5">ATCC BAA-2444</strain>
    </source>
</reference>
<gene>
    <name evidence="4" type="ORF">FKZ61_06765</name>
</gene>
<evidence type="ECO:0000313" key="5">
    <source>
        <dbReference type="Proteomes" id="UP000317371"/>
    </source>
</evidence>
<keyword evidence="5" id="KW-1185">Reference proteome</keyword>
<dbReference type="CDD" id="cd00118">
    <property type="entry name" value="LysM"/>
    <property type="match status" value="1"/>
</dbReference>
<dbReference type="InterPro" id="IPR018392">
    <property type="entry name" value="LysM"/>
</dbReference>
<evidence type="ECO:0000259" key="2">
    <source>
        <dbReference type="PROSITE" id="PS50213"/>
    </source>
</evidence>
<dbReference type="InParanoid" id="A0A540VIJ0"/>
<dbReference type="RefSeq" id="WP_141609330.1">
    <property type="nucleotide sequence ID" value="NZ_VIGC02000007.1"/>
</dbReference>
<protein>
    <submittedName>
        <fullName evidence="4">LysM peptidoglycan-binding domain-containing protein</fullName>
    </submittedName>
</protein>
<feature type="compositionally biased region" description="Low complexity" evidence="1">
    <location>
        <begin position="187"/>
        <end position="201"/>
    </location>
</feature>
<dbReference type="Pfam" id="PF01476">
    <property type="entry name" value="LysM"/>
    <property type="match status" value="1"/>
</dbReference>
<dbReference type="EMBL" id="VIGC01000007">
    <property type="protein sequence ID" value="TQE96588.1"/>
    <property type="molecule type" value="Genomic_DNA"/>
</dbReference>
<proteinExistence type="predicted"/>
<name>A0A540VIJ0_9CHLR</name>
<sequence>MFKSKLTHIVGVFLIAALLLGALPLGSAATVQGAPVAQVRSQQVGGTIPGGQFAKIWLGLTPTTQGATVTVISEWDRNNPGSQGLGFYILDQDGLNQVLSGSARLQDVNLAAGSQFGVDAPANQLGAQFQATGSSYTIVVYNDSNSDANFTLTATNAVITDDSDQVQDLSAPTPAATEEAEAEEAATAEATPAPATATPVPAATAVTTATATATPVAAVSSTPGVVRATQLRGELPNQNDQHYLGLEPSERDGNITLLLSFEPQDSSELARRLNFWVLDQNGLNRYLDPNENVILSNVAIAAGSADPQLAPNQRQASFKASGFGPYTVIVYNNSTVPATYELSIEGGVLVDDSGQTLTAQQALTTTTTTAPAAEGTATPAAQAATSGTAATSTTGTRQGQPGGTYTVQAGDTLSLIARDIYGDVNLWDELCSFNQLADCNRIEVGDVIQLPTRDQLASGAQAAPAATATPAPAVQATPTATPAATTAVTSTTAITATESMTETGAVTTTTTATTTTSAAPSASLNIVDTLVASGGFTTLVEALQAAGLDAALEGAGPFTVFAPTDAAFAALPAGAMDQLLANPTGQLTQILLFHILPGRVTSADITNGMQATTQQGKPVNFEVSGDSIKINGANLVVKDIPATNGVIHVIDAVILPPPD</sequence>
<dbReference type="Gene3D" id="3.10.350.10">
    <property type="entry name" value="LysM domain"/>
    <property type="match status" value="1"/>
</dbReference>
<dbReference type="Pfam" id="PF02469">
    <property type="entry name" value="Fasciclin"/>
    <property type="match status" value="1"/>
</dbReference>
<dbReference type="Gene3D" id="2.30.180.10">
    <property type="entry name" value="FAS1 domain"/>
    <property type="match status" value="1"/>
</dbReference>
<dbReference type="OrthoDB" id="9800666at2"/>
<organism evidence="4 5">
    <name type="scientific">Litorilinea aerophila</name>
    <dbReference type="NCBI Taxonomy" id="1204385"/>
    <lineage>
        <taxon>Bacteria</taxon>
        <taxon>Bacillati</taxon>
        <taxon>Chloroflexota</taxon>
        <taxon>Caldilineae</taxon>
        <taxon>Caldilineales</taxon>
        <taxon>Caldilineaceae</taxon>
        <taxon>Litorilinea</taxon>
    </lineage>
</organism>
<dbReference type="InterPro" id="IPR000782">
    <property type="entry name" value="FAS1_domain"/>
</dbReference>
<accession>A0A540VIJ0</accession>
<feature type="region of interest" description="Disordered" evidence="1">
    <location>
        <begin position="366"/>
        <end position="405"/>
    </location>
</feature>
<dbReference type="InterPro" id="IPR050904">
    <property type="entry name" value="Adhesion/Biosynth-related"/>
</dbReference>
<feature type="region of interest" description="Disordered" evidence="1">
    <location>
        <begin position="163"/>
        <end position="201"/>
    </location>
</feature>
<dbReference type="PANTHER" id="PTHR10900:SF77">
    <property type="entry name" value="FI19380P1"/>
    <property type="match status" value="1"/>
</dbReference>
<feature type="region of interest" description="Disordered" evidence="1">
    <location>
        <begin position="461"/>
        <end position="482"/>
    </location>
</feature>
<dbReference type="PROSITE" id="PS51782">
    <property type="entry name" value="LYSM"/>
    <property type="match status" value="1"/>
</dbReference>
<dbReference type="SUPFAM" id="SSF54106">
    <property type="entry name" value="LysM domain"/>
    <property type="match status" value="1"/>
</dbReference>
<evidence type="ECO:0000259" key="3">
    <source>
        <dbReference type="PROSITE" id="PS51782"/>
    </source>
</evidence>
<dbReference type="SUPFAM" id="SSF82153">
    <property type="entry name" value="FAS1 domain"/>
    <property type="match status" value="1"/>
</dbReference>
<dbReference type="InterPro" id="IPR036378">
    <property type="entry name" value="FAS1_dom_sf"/>
</dbReference>
<dbReference type="SMART" id="SM00554">
    <property type="entry name" value="FAS1"/>
    <property type="match status" value="1"/>
</dbReference>
<feature type="domain" description="FAS1" evidence="2">
    <location>
        <begin position="523"/>
        <end position="654"/>
    </location>
</feature>
<dbReference type="Proteomes" id="UP000317371">
    <property type="component" value="Unassembled WGS sequence"/>
</dbReference>
<comment type="caution">
    <text evidence="4">The sequence shown here is derived from an EMBL/GenBank/DDBJ whole genome shotgun (WGS) entry which is preliminary data.</text>
</comment>
<evidence type="ECO:0000256" key="1">
    <source>
        <dbReference type="SAM" id="MobiDB-lite"/>
    </source>
</evidence>
<dbReference type="PROSITE" id="PS50213">
    <property type="entry name" value="FAS1"/>
    <property type="match status" value="1"/>
</dbReference>
<feature type="domain" description="LysM" evidence="3">
    <location>
        <begin position="403"/>
        <end position="450"/>
    </location>
</feature>
<dbReference type="InterPro" id="IPR036779">
    <property type="entry name" value="LysM_dom_sf"/>
</dbReference>
<dbReference type="FunFam" id="2.30.180.10:FF:000032">
    <property type="entry name" value="Fasciclin domain-containing protein, putative"/>
    <property type="match status" value="1"/>
</dbReference>